<keyword evidence="2" id="KW-1185">Reference proteome</keyword>
<reference evidence="1 2" key="1">
    <citation type="journal article" date="2017" name="Genome Biol. Evol.">
        <title>Phytophthora megakarya and P. palmivora, closely related causal agents of cacao black pod rot, underwent increases in genome sizes and gene numbers by different mechanisms.</title>
        <authorList>
            <person name="Ali S.S."/>
            <person name="Shao J."/>
            <person name="Lary D.J."/>
            <person name="Kronmiller B."/>
            <person name="Shen D."/>
            <person name="Strem M.D."/>
            <person name="Amoako-Attah I."/>
            <person name="Akrofi A.Y."/>
            <person name="Begoude B.A."/>
            <person name="Ten Hoopen G.M."/>
            <person name="Coulibaly K."/>
            <person name="Kebe B.I."/>
            <person name="Melnick R.L."/>
            <person name="Guiltinan M.J."/>
            <person name="Tyler B.M."/>
            <person name="Meinhardt L.W."/>
            <person name="Bailey B.A."/>
        </authorList>
    </citation>
    <scope>NUCLEOTIDE SEQUENCE [LARGE SCALE GENOMIC DNA]</scope>
    <source>
        <strain evidence="2">sbr112.9</strain>
    </source>
</reference>
<dbReference type="Proteomes" id="UP000237271">
    <property type="component" value="Unassembled WGS sequence"/>
</dbReference>
<proteinExistence type="predicted"/>
<comment type="caution">
    <text evidence="1">The sequence shown here is derived from an EMBL/GenBank/DDBJ whole genome shotgun (WGS) entry which is preliminary data.</text>
</comment>
<dbReference type="AlphaFoldDB" id="A0A2P4XBR0"/>
<evidence type="ECO:0000313" key="2">
    <source>
        <dbReference type="Proteomes" id="UP000237271"/>
    </source>
</evidence>
<dbReference type="OrthoDB" id="123554at2759"/>
<sequence length="120" mass="13870">MDATLISIERPRSLSHHQSLEVASTQETTSPGWFPTWAQVCEQLRAAFLPANYEYRQRSRFLACKQREHEPHEYIQVMQNPLSEHIKVTVSMDGLKVGPSYMQLFRVHANTMEEAIQIAL</sequence>
<accession>A0A2P4XBR0</accession>
<evidence type="ECO:0000313" key="1">
    <source>
        <dbReference type="EMBL" id="POM62993.1"/>
    </source>
</evidence>
<protein>
    <submittedName>
        <fullName evidence="1">Gag protein</fullName>
    </submittedName>
</protein>
<organism evidence="1 2">
    <name type="scientific">Phytophthora palmivora</name>
    <dbReference type="NCBI Taxonomy" id="4796"/>
    <lineage>
        <taxon>Eukaryota</taxon>
        <taxon>Sar</taxon>
        <taxon>Stramenopiles</taxon>
        <taxon>Oomycota</taxon>
        <taxon>Peronosporomycetes</taxon>
        <taxon>Peronosporales</taxon>
        <taxon>Peronosporaceae</taxon>
        <taxon>Phytophthora</taxon>
    </lineage>
</organism>
<name>A0A2P4XBR0_9STRA</name>
<dbReference type="EMBL" id="NCKW01015474">
    <property type="protein sequence ID" value="POM62993.1"/>
    <property type="molecule type" value="Genomic_DNA"/>
</dbReference>
<gene>
    <name evidence="1" type="ORF">PHPALM_27774</name>
</gene>